<proteinExistence type="predicted"/>
<dbReference type="EMBL" id="JAJHUN010000007">
    <property type="protein sequence ID" value="KAJ4155668.1"/>
    <property type="molecule type" value="Genomic_DNA"/>
</dbReference>
<feature type="compositionally biased region" description="Basic residues" evidence="1">
    <location>
        <begin position="92"/>
        <end position="101"/>
    </location>
</feature>
<organism evidence="2 3">
    <name type="scientific">Akanthomyces muscarius</name>
    <name type="common">Entomopathogenic fungus</name>
    <name type="synonym">Lecanicillium muscarium</name>
    <dbReference type="NCBI Taxonomy" id="2231603"/>
    <lineage>
        <taxon>Eukaryota</taxon>
        <taxon>Fungi</taxon>
        <taxon>Dikarya</taxon>
        <taxon>Ascomycota</taxon>
        <taxon>Pezizomycotina</taxon>
        <taxon>Sordariomycetes</taxon>
        <taxon>Hypocreomycetidae</taxon>
        <taxon>Hypocreales</taxon>
        <taxon>Cordycipitaceae</taxon>
        <taxon>Akanthomyces</taxon>
    </lineage>
</organism>
<dbReference type="AlphaFoldDB" id="A0A9W8QIU3"/>
<accession>A0A9W8QIU3</accession>
<evidence type="ECO:0000313" key="2">
    <source>
        <dbReference type="EMBL" id="KAJ4155668.1"/>
    </source>
</evidence>
<evidence type="ECO:0000256" key="1">
    <source>
        <dbReference type="SAM" id="MobiDB-lite"/>
    </source>
</evidence>
<dbReference type="KEGG" id="amus:LMH87_000904"/>
<sequence>MPFGSFSAQQAAAQQLAAQQIAALPYLASLASLGPPPSLLTGLEKPNLTANIRRPAVPKPTLPNAGAQLAYEEWIEWRKANEPGYAVECKARQQRRSQRVKGPKEGGGDKPAESCLAPVTAVAAS</sequence>
<keyword evidence="3" id="KW-1185">Reference proteome</keyword>
<name>A0A9W8QIU3_AKAMU</name>
<dbReference type="RefSeq" id="XP_056055792.1">
    <property type="nucleotide sequence ID" value="XM_056198889.1"/>
</dbReference>
<evidence type="ECO:0000313" key="3">
    <source>
        <dbReference type="Proteomes" id="UP001144673"/>
    </source>
</evidence>
<protein>
    <submittedName>
        <fullName evidence="2">Uncharacterized protein</fullName>
    </submittedName>
</protein>
<dbReference type="Proteomes" id="UP001144673">
    <property type="component" value="Chromosome 6"/>
</dbReference>
<dbReference type="GeneID" id="80888063"/>
<gene>
    <name evidence="2" type="ORF">LMH87_000904</name>
</gene>
<comment type="caution">
    <text evidence="2">The sequence shown here is derived from an EMBL/GenBank/DDBJ whole genome shotgun (WGS) entry which is preliminary data.</text>
</comment>
<reference evidence="2" key="1">
    <citation type="journal article" date="2023" name="Access Microbiol">
        <title>De-novo genome assembly for Akanthomyces muscarius, a biocontrol agent of insect agricultural pests.</title>
        <authorList>
            <person name="Erdos Z."/>
            <person name="Studholme D.J."/>
            <person name="Raymond B."/>
            <person name="Sharma M."/>
        </authorList>
    </citation>
    <scope>NUCLEOTIDE SEQUENCE</scope>
    <source>
        <strain evidence="2">Ve6</strain>
    </source>
</reference>
<feature type="region of interest" description="Disordered" evidence="1">
    <location>
        <begin position="89"/>
        <end position="125"/>
    </location>
</feature>
<feature type="compositionally biased region" description="Basic and acidic residues" evidence="1">
    <location>
        <begin position="102"/>
        <end position="112"/>
    </location>
</feature>